<proteinExistence type="predicted"/>
<dbReference type="InterPro" id="IPR011042">
    <property type="entry name" value="6-blade_b-propeller_TolB-like"/>
</dbReference>
<sequence>MWMGGESRKLKLFDSQGNFHRSVSIPCTGFYICMFDKDVVFIDQLNKAIKRISNETNDTATMFTTGDWKPYGITSSASGDLLVCLRKDDQSKVVRYSCTGTVLQEIQYYSQQPLYQAPWYITENVNGDIIVTDNKEKKIIADDRHGQLRYSYLGENSASSLDTNSFGHVFITDFTGDKIHVLGMDGKFMRYIIPQGGIQRPRAICIINESEMVVGECLTGTAKIFNY</sequence>
<dbReference type="KEGG" id="cvn:111127035"/>
<organism evidence="1 2">
    <name type="scientific">Crassostrea virginica</name>
    <name type="common">Eastern oyster</name>
    <dbReference type="NCBI Taxonomy" id="6565"/>
    <lineage>
        <taxon>Eukaryota</taxon>
        <taxon>Metazoa</taxon>
        <taxon>Spiralia</taxon>
        <taxon>Lophotrochozoa</taxon>
        <taxon>Mollusca</taxon>
        <taxon>Bivalvia</taxon>
        <taxon>Autobranchia</taxon>
        <taxon>Pteriomorphia</taxon>
        <taxon>Ostreida</taxon>
        <taxon>Ostreoidea</taxon>
        <taxon>Ostreidae</taxon>
        <taxon>Crassostrea</taxon>
    </lineage>
</organism>
<gene>
    <name evidence="2" type="primary">LOC111127035</name>
</gene>
<dbReference type="Gene3D" id="2.120.10.30">
    <property type="entry name" value="TolB, C-terminal domain"/>
    <property type="match status" value="1"/>
</dbReference>
<dbReference type="AlphaFoldDB" id="A0A8B8DL64"/>
<protein>
    <submittedName>
        <fullName evidence="2">Uncharacterized protein LOC111127035</fullName>
    </submittedName>
</protein>
<reference evidence="2" key="1">
    <citation type="submission" date="2025-08" db="UniProtKB">
        <authorList>
            <consortium name="RefSeq"/>
        </authorList>
    </citation>
    <scope>IDENTIFICATION</scope>
    <source>
        <tissue evidence="2">Whole sample</tissue>
    </source>
</reference>
<evidence type="ECO:0000313" key="1">
    <source>
        <dbReference type="Proteomes" id="UP000694844"/>
    </source>
</evidence>
<dbReference type="SUPFAM" id="SSF101898">
    <property type="entry name" value="NHL repeat"/>
    <property type="match status" value="1"/>
</dbReference>
<dbReference type="Proteomes" id="UP000694844">
    <property type="component" value="Chromosome 3"/>
</dbReference>
<dbReference type="OrthoDB" id="6108862at2759"/>
<keyword evidence="1" id="KW-1185">Reference proteome</keyword>
<accession>A0A8B8DL64</accession>
<evidence type="ECO:0000313" key="2">
    <source>
        <dbReference type="RefSeq" id="XP_022327726.1"/>
    </source>
</evidence>
<name>A0A8B8DL64_CRAVI</name>
<dbReference type="GeneID" id="111127035"/>
<dbReference type="RefSeq" id="XP_022327726.1">
    <property type="nucleotide sequence ID" value="XM_022472018.1"/>
</dbReference>